<feature type="compositionally biased region" description="Basic and acidic residues" evidence="1">
    <location>
        <begin position="52"/>
        <end position="81"/>
    </location>
</feature>
<dbReference type="InterPro" id="IPR012666">
    <property type="entry name" value="CbtA_put"/>
</dbReference>
<keyword evidence="2" id="KW-0812">Transmembrane</keyword>
<feature type="region of interest" description="Disordered" evidence="1">
    <location>
        <begin position="51"/>
        <end position="81"/>
    </location>
</feature>
<keyword evidence="2" id="KW-1133">Transmembrane helix</keyword>
<evidence type="ECO:0000256" key="2">
    <source>
        <dbReference type="SAM" id="Phobius"/>
    </source>
</evidence>
<feature type="transmembrane region" description="Helical" evidence="2">
    <location>
        <begin position="188"/>
        <end position="204"/>
    </location>
</feature>
<feature type="transmembrane region" description="Helical" evidence="2">
    <location>
        <begin position="90"/>
        <end position="114"/>
    </location>
</feature>
<feature type="transmembrane region" description="Helical" evidence="2">
    <location>
        <begin position="216"/>
        <end position="243"/>
    </location>
</feature>
<dbReference type="RefSeq" id="WP_200605663.1">
    <property type="nucleotide sequence ID" value="NZ_JAEHHL010000001.1"/>
</dbReference>
<sequence>MLKSLTASALGAGLAAGLVAAALQLLLLVPLIGEAELYESGALTHFSAGEAAPHDHAGESDGHDHAASDGHDHDHAGHSHDGASGFDRTLLTILSTVATYTGFALIMVAGFAVAEGAGLSRITPRQGMLWGLAGFAATQFLPALGLAPELPGSGAAALEARQTWWLMTAALTLAGIGLMAAVKSPLRYAGILLIALPHVFGAPHPEGYAGVTPPELAALFAARVLVVGGVAWLALGWLAGLLWSRETAS</sequence>
<comment type="caution">
    <text evidence="3">The sequence shown here is derived from an EMBL/GenBank/DDBJ whole genome shotgun (WGS) entry which is preliminary data.</text>
</comment>
<evidence type="ECO:0000313" key="4">
    <source>
        <dbReference type="Proteomes" id="UP000655420"/>
    </source>
</evidence>
<dbReference type="Proteomes" id="UP000655420">
    <property type="component" value="Unassembled WGS sequence"/>
</dbReference>
<gene>
    <name evidence="3" type="ORF">H0I76_00550</name>
</gene>
<keyword evidence="4" id="KW-1185">Reference proteome</keyword>
<accession>A0A8J7SBJ5</accession>
<name>A0A8J7SBJ5_9RHOB</name>
<reference evidence="3" key="1">
    <citation type="submission" date="2020-12" db="EMBL/GenBank/DDBJ databases">
        <title>Bacterial taxonomy.</title>
        <authorList>
            <person name="Pan X."/>
        </authorList>
    </citation>
    <scope>NUCLEOTIDE SEQUENCE</scope>
    <source>
        <strain evidence="3">M0105</strain>
    </source>
</reference>
<organism evidence="3 4">
    <name type="scientific">Thermohalobaculum xanthum</name>
    <dbReference type="NCBI Taxonomy" id="2753746"/>
    <lineage>
        <taxon>Bacteria</taxon>
        <taxon>Pseudomonadati</taxon>
        <taxon>Pseudomonadota</taxon>
        <taxon>Alphaproteobacteria</taxon>
        <taxon>Rhodobacterales</taxon>
        <taxon>Paracoccaceae</taxon>
        <taxon>Thermohalobaculum</taxon>
    </lineage>
</organism>
<feature type="transmembrane region" description="Helical" evidence="2">
    <location>
        <begin position="126"/>
        <end position="144"/>
    </location>
</feature>
<dbReference type="NCBIfam" id="TIGR02458">
    <property type="entry name" value="CbtA"/>
    <property type="match status" value="1"/>
</dbReference>
<protein>
    <submittedName>
        <fullName evidence="3">CbtA family protein</fullName>
    </submittedName>
</protein>
<evidence type="ECO:0000313" key="3">
    <source>
        <dbReference type="EMBL" id="MBK0397666.1"/>
    </source>
</evidence>
<dbReference type="Pfam" id="PF09490">
    <property type="entry name" value="CbtA"/>
    <property type="match status" value="1"/>
</dbReference>
<keyword evidence="2" id="KW-0472">Membrane</keyword>
<dbReference type="AlphaFoldDB" id="A0A8J7SBJ5"/>
<feature type="transmembrane region" description="Helical" evidence="2">
    <location>
        <begin position="164"/>
        <end position="181"/>
    </location>
</feature>
<evidence type="ECO:0000256" key="1">
    <source>
        <dbReference type="SAM" id="MobiDB-lite"/>
    </source>
</evidence>
<proteinExistence type="predicted"/>
<dbReference type="EMBL" id="JAEHHL010000001">
    <property type="protein sequence ID" value="MBK0397666.1"/>
    <property type="molecule type" value="Genomic_DNA"/>
</dbReference>